<comment type="caution">
    <text evidence="1">The sequence shown here is derived from an EMBL/GenBank/DDBJ whole genome shotgun (WGS) entry which is preliminary data.</text>
</comment>
<keyword evidence="2" id="KW-1185">Reference proteome</keyword>
<dbReference type="EMBL" id="SMOL01000401">
    <property type="protein sequence ID" value="KAB2618027.1"/>
    <property type="molecule type" value="Genomic_DNA"/>
</dbReference>
<sequence length="209" mass="23684">MKRNRRGNIDIDVASIYRRRPSIHNELVLDLAVVAPSQRRRLYSGSERRKTLCRLESGLVSSEVVLKQAFQNMGSLRRLPPRPLAHPSLLPDRLLQLLPSLHLHLLPSRRLPLRRDQFPHRRLESDSLIMALRDSSPNTSKIGQLAEDAKALALGTTGVSFTPVCCQTDEAGHGICTPAHIVFPEPRKFSTRYGLFNGFTSTWFEESWI</sequence>
<proteinExistence type="predicted"/>
<dbReference type="Proteomes" id="UP000327157">
    <property type="component" value="Chromosome 15"/>
</dbReference>
<reference evidence="2" key="2">
    <citation type="submission" date="2019-10" db="EMBL/GenBank/DDBJ databases">
        <title>A de novo genome assembly of a pear dwarfing rootstock.</title>
        <authorList>
            <person name="Wang F."/>
            <person name="Wang J."/>
            <person name="Li S."/>
            <person name="Zhang Y."/>
            <person name="Fang M."/>
            <person name="Ma L."/>
            <person name="Zhao Y."/>
            <person name="Jiang S."/>
        </authorList>
    </citation>
    <scope>NUCLEOTIDE SEQUENCE [LARGE SCALE GENOMIC DNA]</scope>
</reference>
<organism evidence="1 2">
    <name type="scientific">Pyrus ussuriensis x Pyrus communis</name>
    <dbReference type="NCBI Taxonomy" id="2448454"/>
    <lineage>
        <taxon>Eukaryota</taxon>
        <taxon>Viridiplantae</taxon>
        <taxon>Streptophyta</taxon>
        <taxon>Embryophyta</taxon>
        <taxon>Tracheophyta</taxon>
        <taxon>Spermatophyta</taxon>
        <taxon>Magnoliopsida</taxon>
        <taxon>eudicotyledons</taxon>
        <taxon>Gunneridae</taxon>
        <taxon>Pentapetalae</taxon>
        <taxon>rosids</taxon>
        <taxon>fabids</taxon>
        <taxon>Rosales</taxon>
        <taxon>Rosaceae</taxon>
        <taxon>Amygdaloideae</taxon>
        <taxon>Maleae</taxon>
        <taxon>Pyrus</taxon>
    </lineage>
</organism>
<evidence type="ECO:0000313" key="1">
    <source>
        <dbReference type="EMBL" id="KAB2618027.1"/>
    </source>
</evidence>
<evidence type="ECO:0000313" key="2">
    <source>
        <dbReference type="Proteomes" id="UP000327157"/>
    </source>
</evidence>
<dbReference type="AlphaFoldDB" id="A0A5N5GS91"/>
<reference evidence="1 2" key="3">
    <citation type="submission" date="2019-11" db="EMBL/GenBank/DDBJ databases">
        <title>A de novo genome assembly of a pear dwarfing rootstock.</title>
        <authorList>
            <person name="Wang F."/>
            <person name="Wang J."/>
            <person name="Li S."/>
            <person name="Zhang Y."/>
            <person name="Fang M."/>
            <person name="Ma L."/>
            <person name="Zhao Y."/>
            <person name="Jiang S."/>
        </authorList>
    </citation>
    <scope>NUCLEOTIDE SEQUENCE [LARGE SCALE GENOMIC DNA]</scope>
    <source>
        <strain evidence="1">S2</strain>
        <tissue evidence="1">Leaf</tissue>
    </source>
</reference>
<gene>
    <name evidence="1" type="ORF">D8674_013896</name>
</gene>
<reference evidence="1 2" key="1">
    <citation type="submission" date="2019-09" db="EMBL/GenBank/DDBJ databases">
        <authorList>
            <person name="Ou C."/>
        </authorList>
    </citation>
    <scope>NUCLEOTIDE SEQUENCE [LARGE SCALE GENOMIC DNA]</scope>
    <source>
        <strain evidence="1">S2</strain>
        <tissue evidence="1">Leaf</tissue>
    </source>
</reference>
<protein>
    <submittedName>
        <fullName evidence="1">Uncharacterized protein</fullName>
    </submittedName>
</protein>
<name>A0A5N5GS91_9ROSA</name>
<accession>A0A5N5GS91</accession>